<dbReference type="InterPro" id="IPR051502">
    <property type="entry name" value="RLP_Defense_Trigger"/>
</dbReference>
<feature type="transmembrane region" description="Helical" evidence="11">
    <location>
        <begin position="614"/>
        <end position="636"/>
    </location>
</feature>
<dbReference type="Pfam" id="PF13855">
    <property type="entry name" value="LRR_8"/>
    <property type="match status" value="2"/>
</dbReference>
<comment type="caution">
    <text evidence="14">The sequence shown here is derived from an EMBL/GenBank/DDBJ whole genome shotgun (WGS) entry which is preliminary data.</text>
</comment>
<evidence type="ECO:0000256" key="1">
    <source>
        <dbReference type="ARBA" id="ARBA00004251"/>
    </source>
</evidence>
<evidence type="ECO:0000256" key="4">
    <source>
        <dbReference type="ARBA" id="ARBA00022692"/>
    </source>
</evidence>
<dbReference type="InterPro" id="IPR001611">
    <property type="entry name" value="Leu-rich_rpt"/>
</dbReference>
<organism evidence="14 15">
    <name type="scientific">Punica granatum</name>
    <name type="common">Pomegranate</name>
    <dbReference type="NCBI Taxonomy" id="22663"/>
    <lineage>
        <taxon>Eukaryota</taxon>
        <taxon>Viridiplantae</taxon>
        <taxon>Streptophyta</taxon>
        <taxon>Embryophyta</taxon>
        <taxon>Tracheophyta</taxon>
        <taxon>Spermatophyta</taxon>
        <taxon>Magnoliopsida</taxon>
        <taxon>eudicotyledons</taxon>
        <taxon>Gunneridae</taxon>
        <taxon>Pentapetalae</taxon>
        <taxon>rosids</taxon>
        <taxon>malvids</taxon>
        <taxon>Myrtales</taxon>
        <taxon>Lythraceae</taxon>
        <taxon>Punica</taxon>
    </lineage>
</organism>
<dbReference type="InterPro" id="IPR013210">
    <property type="entry name" value="LRR_N_plant-typ"/>
</dbReference>
<keyword evidence="4 11" id="KW-0812">Transmembrane</keyword>
<keyword evidence="9" id="KW-0675">Receptor</keyword>
<feature type="signal peptide" evidence="12">
    <location>
        <begin position="1"/>
        <end position="35"/>
    </location>
</feature>
<evidence type="ECO:0000256" key="2">
    <source>
        <dbReference type="ARBA" id="ARBA00009592"/>
    </source>
</evidence>
<reference evidence="15" key="1">
    <citation type="journal article" date="2017" name="Plant J.">
        <title>The pomegranate (Punica granatum L.) genome and the genomics of punicalagin biosynthesis.</title>
        <authorList>
            <person name="Qin G."/>
            <person name="Xu C."/>
            <person name="Ming R."/>
            <person name="Tang H."/>
            <person name="Guyot R."/>
            <person name="Kramer E.M."/>
            <person name="Hu Y."/>
            <person name="Yi X."/>
            <person name="Qi Y."/>
            <person name="Xu X."/>
            <person name="Gao Z."/>
            <person name="Pan H."/>
            <person name="Jian J."/>
            <person name="Tian Y."/>
            <person name="Yue Z."/>
            <person name="Xu Y."/>
        </authorList>
    </citation>
    <scope>NUCLEOTIDE SEQUENCE [LARGE SCALE GENOMIC DNA]</scope>
    <source>
        <strain evidence="15">cv. Dabenzi</strain>
    </source>
</reference>
<evidence type="ECO:0000256" key="11">
    <source>
        <dbReference type="SAM" id="Phobius"/>
    </source>
</evidence>
<name>A0A218W1D7_PUNGR</name>
<dbReference type="FunFam" id="3.80.10.10:FF:000041">
    <property type="entry name" value="LRR receptor-like serine/threonine-protein kinase ERECTA"/>
    <property type="match status" value="1"/>
</dbReference>
<evidence type="ECO:0000256" key="6">
    <source>
        <dbReference type="ARBA" id="ARBA00022737"/>
    </source>
</evidence>
<keyword evidence="3" id="KW-0433">Leucine-rich repeat</keyword>
<evidence type="ECO:0000256" key="5">
    <source>
        <dbReference type="ARBA" id="ARBA00022729"/>
    </source>
</evidence>
<evidence type="ECO:0000313" key="15">
    <source>
        <dbReference type="Proteomes" id="UP000197138"/>
    </source>
</evidence>
<keyword evidence="6" id="KW-0677">Repeat</keyword>
<keyword evidence="8 11" id="KW-0472">Membrane</keyword>
<evidence type="ECO:0000256" key="8">
    <source>
        <dbReference type="ARBA" id="ARBA00023136"/>
    </source>
</evidence>
<dbReference type="SMART" id="SM00369">
    <property type="entry name" value="LRR_TYP"/>
    <property type="match status" value="6"/>
</dbReference>
<sequence>MKLSLVRLSCVVRTTMVTMILLLLLDCELSGRALGCTEDERVGLLNLKAAFNFPNPSWHADHQDCCRWKDIKCNNVANTMRVTELHLNHTIHQMRWSVDASLFLPLDELQVLDLSWNGLAGKTSLCELTGLEELDISGNDFVGSIPPCLSNMTSLYTLGLSDNHFGGAIPPSLFSSHRSLEYISLSGNAFEGSFSLASLANNSELKVFDLRDNSHRLTLETGDAPHASSHHLFNDGIQEIDVSSNSIEGELPSYFGSIFPRLEYLNMSRNSIKDNSFRGTLPLSFCKLELEYLDLSGNDLGPSMPSCVNASRITHLHLQKNNLRGPLPEFLHDASSVVTLDLRNNALSGVLPSWLGSLSELRALLLAGNSFEGLIPEELCQLRNISMMDLSHNNFSGRIPSCFDKLAFGNYSQAPHGTFQIPNSAPMVGLPNLYGEKTPIYVGINMDIIADSPEEVEFTSKNRHETYKGVVLEHMSGLDLSCNNLSGSIPLQLGYLGDIHSLNLSHNHLTGSIPVTFSNLDQLECLDLSHNSLSGDIPQQLIELYSLSIFSVAYNNLSGRTPEQKKQFATFTRESYEGNPYLCGPPLGTCNSTEGSTLAPPPPAEHQEDSFKIAFAWSFAGSYAVAFLGTVLFLYLSSYYRTLFFNFIYRHVPYFHFL</sequence>
<evidence type="ECO:0000313" key="14">
    <source>
        <dbReference type="EMBL" id="OWM65942.1"/>
    </source>
</evidence>
<keyword evidence="7 11" id="KW-1133">Transmembrane helix</keyword>
<dbReference type="Pfam" id="PF00560">
    <property type="entry name" value="LRR_1"/>
    <property type="match status" value="5"/>
</dbReference>
<evidence type="ECO:0000256" key="10">
    <source>
        <dbReference type="ARBA" id="ARBA00023180"/>
    </source>
</evidence>
<protein>
    <recommendedName>
        <fullName evidence="13">Leucine-rich repeat-containing N-terminal plant-type domain-containing protein</fullName>
    </recommendedName>
</protein>
<dbReference type="Pfam" id="PF08263">
    <property type="entry name" value="LRRNT_2"/>
    <property type="match status" value="1"/>
</dbReference>
<evidence type="ECO:0000259" key="13">
    <source>
        <dbReference type="Pfam" id="PF08263"/>
    </source>
</evidence>
<dbReference type="PANTHER" id="PTHR48062">
    <property type="entry name" value="RECEPTOR-LIKE PROTEIN 14"/>
    <property type="match status" value="1"/>
</dbReference>
<dbReference type="EMBL" id="MTKT01005556">
    <property type="protein sequence ID" value="OWM65942.1"/>
    <property type="molecule type" value="Genomic_DNA"/>
</dbReference>
<feature type="chain" id="PRO_5013370117" description="Leucine-rich repeat-containing N-terminal plant-type domain-containing protein" evidence="12">
    <location>
        <begin position="36"/>
        <end position="658"/>
    </location>
</feature>
<comment type="subcellular location">
    <subcellularLocation>
        <location evidence="1">Cell membrane</location>
        <topology evidence="1">Single-pass type I membrane protein</topology>
    </subcellularLocation>
</comment>
<keyword evidence="5 12" id="KW-0732">Signal</keyword>
<evidence type="ECO:0000256" key="7">
    <source>
        <dbReference type="ARBA" id="ARBA00022989"/>
    </source>
</evidence>
<accession>A0A218W1D7</accession>
<dbReference type="Gene3D" id="3.80.10.10">
    <property type="entry name" value="Ribonuclease Inhibitor"/>
    <property type="match status" value="2"/>
</dbReference>
<proteinExistence type="inferred from homology"/>
<gene>
    <name evidence="14" type="ORF">CDL15_Pgr015367</name>
</gene>
<dbReference type="SUPFAM" id="SSF52058">
    <property type="entry name" value="L domain-like"/>
    <property type="match status" value="1"/>
</dbReference>
<dbReference type="AlphaFoldDB" id="A0A218W1D7"/>
<evidence type="ECO:0000256" key="9">
    <source>
        <dbReference type="ARBA" id="ARBA00023170"/>
    </source>
</evidence>
<dbReference type="GO" id="GO:0005886">
    <property type="term" value="C:plasma membrane"/>
    <property type="evidence" value="ECO:0007669"/>
    <property type="project" value="UniProtKB-SubCell"/>
</dbReference>
<keyword evidence="10" id="KW-0325">Glycoprotein</keyword>
<dbReference type="Proteomes" id="UP000197138">
    <property type="component" value="Unassembled WGS sequence"/>
</dbReference>
<dbReference type="FunFam" id="3.80.10.10:FF:000111">
    <property type="entry name" value="LRR receptor-like serine/threonine-protein kinase ERECTA"/>
    <property type="match status" value="1"/>
</dbReference>
<comment type="similarity">
    <text evidence="2">Belongs to the RLP family.</text>
</comment>
<dbReference type="InterPro" id="IPR032675">
    <property type="entry name" value="LRR_dom_sf"/>
</dbReference>
<dbReference type="InterPro" id="IPR003591">
    <property type="entry name" value="Leu-rich_rpt_typical-subtyp"/>
</dbReference>
<evidence type="ECO:0000256" key="3">
    <source>
        <dbReference type="ARBA" id="ARBA00022614"/>
    </source>
</evidence>
<dbReference type="PANTHER" id="PTHR48062:SF21">
    <property type="entry name" value="RECEPTOR-LIKE PROTEIN 12"/>
    <property type="match status" value="1"/>
</dbReference>
<feature type="domain" description="Leucine-rich repeat-containing N-terminal plant-type" evidence="13">
    <location>
        <begin position="39"/>
        <end position="74"/>
    </location>
</feature>
<evidence type="ECO:0000256" key="12">
    <source>
        <dbReference type="SAM" id="SignalP"/>
    </source>
</evidence>